<keyword evidence="2" id="KW-0472">Membrane</keyword>
<feature type="compositionally biased region" description="Low complexity" evidence="1">
    <location>
        <begin position="131"/>
        <end position="141"/>
    </location>
</feature>
<organism evidence="3 4">
    <name type="scientific">Salinivirga cyanobacteriivorans</name>
    <dbReference type="NCBI Taxonomy" id="1307839"/>
    <lineage>
        <taxon>Bacteria</taxon>
        <taxon>Pseudomonadati</taxon>
        <taxon>Bacteroidota</taxon>
        <taxon>Bacteroidia</taxon>
        <taxon>Bacteroidales</taxon>
        <taxon>Salinivirgaceae</taxon>
        <taxon>Salinivirga</taxon>
    </lineage>
</organism>
<feature type="region of interest" description="Disordered" evidence="1">
    <location>
        <begin position="128"/>
        <end position="148"/>
    </location>
</feature>
<dbReference type="OrthoDB" id="2079210at2"/>
<dbReference type="Pfam" id="PF13584">
    <property type="entry name" value="BatD"/>
    <property type="match status" value="3"/>
</dbReference>
<evidence type="ECO:0000256" key="2">
    <source>
        <dbReference type="SAM" id="Phobius"/>
    </source>
</evidence>
<dbReference type="InterPro" id="IPR025738">
    <property type="entry name" value="BatD"/>
</dbReference>
<evidence type="ECO:0008006" key="5">
    <source>
        <dbReference type="Google" id="ProtNLM"/>
    </source>
</evidence>
<gene>
    <name evidence="3" type="ORF">L21SP5_02874</name>
</gene>
<protein>
    <recommendedName>
        <fullName evidence="5">Protein BatD</fullName>
    </recommendedName>
</protein>
<accession>A0A0S2I2E7</accession>
<proteinExistence type="predicted"/>
<sequence>MIRFWIIAMQLLIIPITMVGQDLNITGEAPNVVKVGERFRLVYKVDAKTDAPHIELPDAFTVLSGPGISQSTSIQIINGRQSTSFNLTFTYVLVADKEGKYTIPAAKVEKDGNTAQSRPITIEVLKADAGQQQSQSKSSQQAEKQDVRSGGSDFFVRVHISRNNIYQGEHLVATLKLYTKLSLAGFEDIKFPSFSGFFNQEIETPQQISLQRENVNGQIYQTGVIKKYVLFPQRSGKLTIDPFEVEAVVRERVRSNDPFDDFFGGRYRRYTIKDESPQTTVTVKPLPAGAPASFSGAVGNFNLETSVDKTSLKANESLTLTVKLTGEGNLKLVEMPKPEFPGDFEVYDPKIKPAIRVTPSGARGSITYEYLLIPRHEGRFELDPVSFSYFNPATRAYKSLSDQSFTIDVEEGDGSASGVVVSNYTKQDVANIGSDIRFIRSGNLGLKPMNTWFFGSSPFWLIYLLGAGLTIIVLLIRRKKIRENADQLRMRTKKASKVSKKRLRAAAKELRAGNDGAMYEAILKAIWGYLADKLAIDAASLTRDNVGDLLHEKSVPDELVEKLIRLLDDCEFARYAPAAAQTDSKTVYNNAAEIIGKLEKQIK</sequence>
<keyword evidence="4" id="KW-1185">Reference proteome</keyword>
<keyword evidence="2" id="KW-1133">Transmembrane helix</keyword>
<keyword evidence="2" id="KW-0812">Transmembrane</keyword>
<name>A0A0S2I2E7_9BACT</name>
<dbReference type="Proteomes" id="UP000064893">
    <property type="component" value="Chromosome"/>
</dbReference>
<dbReference type="EMBL" id="CP013118">
    <property type="protein sequence ID" value="ALO16494.1"/>
    <property type="molecule type" value="Genomic_DNA"/>
</dbReference>
<dbReference type="STRING" id="1307839.L21SP5_02874"/>
<dbReference type="PANTHER" id="PTHR40940">
    <property type="entry name" value="PROTEIN BATD-RELATED"/>
    <property type="match status" value="1"/>
</dbReference>
<evidence type="ECO:0000313" key="3">
    <source>
        <dbReference type="EMBL" id="ALO16494.1"/>
    </source>
</evidence>
<dbReference type="PANTHER" id="PTHR40940:SF2">
    <property type="entry name" value="BATD"/>
    <property type="match status" value="1"/>
</dbReference>
<dbReference type="RefSeq" id="WP_081421551.1">
    <property type="nucleotide sequence ID" value="NZ_CP013118.1"/>
</dbReference>
<evidence type="ECO:0000256" key="1">
    <source>
        <dbReference type="SAM" id="MobiDB-lite"/>
    </source>
</evidence>
<evidence type="ECO:0000313" key="4">
    <source>
        <dbReference type="Proteomes" id="UP000064893"/>
    </source>
</evidence>
<reference evidence="3 4" key="1">
    <citation type="submission" date="2015-11" db="EMBL/GenBank/DDBJ databases">
        <title>Description and complete genome sequence of a novel strain predominating in hypersaline microbial mats and representing a new family of the Bacteriodetes phylum.</title>
        <authorList>
            <person name="Spring S."/>
            <person name="Bunk B."/>
            <person name="Sproer C."/>
            <person name="Klenk H.-P."/>
        </authorList>
    </citation>
    <scope>NUCLEOTIDE SEQUENCE [LARGE SCALE GENOMIC DNA]</scope>
    <source>
        <strain evidence="3 4">L21-Spi-D4</strain>
    </source>
</reference>
<dbReference type="AlphaFoldDB" id="A0A0S2I2E7"/>
<dbReference type="KEGG" id="blq:L21SP5_02874"/>
<feature type="transmembrane region" description="Helical" evidence="2">
    <location>
        <begin position="452"/>
        <end position="476"/>
    </location>
</feature>
<dbReference type="PATRIC" id="fig|1307839.3.peg.3019"/>